<evidence type="ECO:0000256" key="1">
    <source>
        <dbReference type="SAM" id="MobiDB-lite"/>
    </source>
</evidence>
<name>A0ABS6J591_9RHOB</name>
<dbReference type="SUPFAM" id="SSF54637">
    <property type="entry name" value="Thioesterase/thiol ester dehydrase-isomerase"/>
    <property type="match status" value="1"/>
</dbReference>
<comment type="caution">
    <text evidence="2">The sequence shown here is derived from an EMBL/GenBank/DDBJ whole genome shotgun (WGS) entry which is preliminary data.</text>
</comment>
<dbReference type="InterPro" id="IPR029069">
    <property type="entry name" value="HotDog_dom_sf"/>
</dbReference>
<dbReference type="EMBL" id="JAAATX020000009">
    <property type="protein sequence ID" value="MBU9698933.1"/>
    <property type="molecule type" value="Genomic_DNA"/>
</dbReference>
<proteinExistence type="predicted"/>
<feature type="region of interest" description="Disordered" evidence="1">
    <location>
        <begin position="72"/>
        <end position="92"/>
    </location>
</feature>
<organism evidence="2 3">
    <name type="scientific">Paragemmobacter amnigenus</name>
    <dbReference type="NCBI Taxonomy" id="2852097"/>
    <lineage>
        <taxon>Bacteria</taxon>
        <taxon>Pseudomonadati</taxon>
        <taxon>Pseudomonadota</taxon>
        <taxon>Alphaproteobacteria</taxon>
        <taxon>Rhodobacterales</taxon>
        <taxon>Paracoccaceae</taxon>
        <taxon>Paragemmobacter</taxon>
    </lineage>
</organism>
<dbReference type="Gene3D" id="3.10.129.10">
    <property type="entry name" value="Hotdog Thioesterase"/>
    <property type="match status" value="1"/>
</dbReference>
<dbReference type="Proteomes" id="UP000731907">
    <property type="component" value="Unassembled WGS sequence"/>
</dbReference>
<evidence type="ECO:0000313" key="2">
    <source>
        <dbReference type="EMBL" id="MBU9698933.1"/>
    </source>
</evidence>
<dbReference type="RefSeq" id="WP_161763035.1">
    <property type="nucleotide sequence ID" value="NZ_JAAATX020000009.1"/>
</dbReference>
<reference evidence="2 3" key="1">
    <citation type="submission" date="2021-06" db="EMBL/GenBank/DDBJ databases">
        <title>Rhodobacteraceae bacterium strain HSP-20.</title>
        <authorList>
            <person name="Chen W.-M."/>
        </authorList>
    </citation>
    <scope>NUCLEOTIDE SEQUENCE [LARGE SCALE GENOMIC DNA]</scope>
    <source>
        <strain evidence="2 3">HSP-20</strain>
    </source>
</reference>
<feature type="compositionally biased region" description="Basic and acidic residues" evidence="1">
    <location>
        <begin position="81"/>
        <end position="92"/>
    </location>
</feature>
<accession>A0ABS6J591</accession>
<keyword evidence="3" id="KW-1185">Reference proteome</keyword>
<sequence length="92" mass="10516">MEFNRCDPAGIVFYPRYFEMMNSVIENFFREALDYSFVRLGLSSVTFSITAHSGAQQRMTACPILVRLTPEGRSAPWPDSIRPRLADHQEAT</sequence>
<evidence type="ECO:0008006" key="4">
    <source>
        <dbReference type="Google" id="ProtNLM"/>
    </source>
</evidence>
<evidence type="ECO:0000313" key="3">
    <source>
        <dbReference type="Proteomes" id="UP000731907"/>
    </source>
</evidence>
<protein>
    <recommendedName>
        <fullName evidence="4">Thioesterase domain-containing protein</fullName>
    </recommendedName>
</protein>
<gene>
    <name evidence="2" type="ORF">GU927_013865</name>
</gene>